<gene>
    <name evidence="2" type="ORF">MHBO_004814</name>
</gene>
<evidence type="ECO:0000256" key="1">
    <source>
        <dbReference type="SAM" id="SignalP"/>
    </source>
</evidence>
<name>A0ABV2AUB6_9EUKA</name>
<keyword evidence="1" id="KW-0732">Signal</keyword>
<proteinExistence type="predicted"/>
<evidence type="ECO:0000313" key="3">
    <source>
        <dbReference type="Proteomes" id="UP001439008"/>
    </source>
</evidence>
<feature type="chain" id="PRO_5046042970" evidence="1">
    <location>
        <begin position="20"/>
        <end position="146"/>
    </location>
</feature>
<reference evidence="2 3" key="1">
    <citation type="journal article" date="2024" name="BMC Biol.">
        <title>Comparative genomics of Ascetosporea gives new insight into the evolutionary basis for animal parasitism in Rhizaria.</title>
        <authorList>
            <person name="Hiltunen Thoren M."/>
            <person name="Onut-Brannstrom I."/>
            <person name="Alfjorden A."/>
            <person name="Peckova H."/>
            <person name="Swords F."/>
            <person name="Hooper C."/>
            <person name="Holzer A.S."/>
            <person name="Bass D."/>
            <person name="Burki F."/>
        </authorList>
    </citation>
    <scope>NUCLEOTIDE SEQUENCE [LARGE SCALE GENOMIC DNA]</scope>
    <source>
        <strain evidence="2">20-A016</strain>
    </source>
</reference>
<accession>A0ABV2AUB6</accession>
<sequence length="146" mass="16807">MTNKPHFNFILLFVSCVISKSLYTAEKFDCAKYSKEIPPELFLAEHKITDGNHLYNLKCPLGKVLFSANKDQLVNSYFFCRENDSSLYLNGVVVYQYECVAYTGGMINFMIYESLIVCCTFAWANLIIRIKKNADFFNTRMDADAI</sequence>
<comment type="caution">
    <text evidence="2">The sequence shown here is derived from an EMBL/GenBank/DDBJ whole genome shotgun (WGS) entry which is preliminary data.</text>
</comment>
<dbReference type="EMBL" id="JBDODL010005379">
    <property type="protein sequence ID" value="MES1923268.1"/>
    <property type="molecule type" value="Genomic_DNA"/>
</dbReference>
<keyword evidence="3" id="KW-1185">Reference proteome</keyword>
<feature type="signal peptide" evidence="1">
    <location>
        <begin position="1"/>
        <end position="19"/>
    </location>
</feature>
<protein>
    <submittedName>
        <fullName evidence="2">Uncharacterized protein</fullName>
    </submittedName>
</protein>
<dbReference type="PROSITE" id="PS51257">
    <property type="entry name" value="PROKAR_LIPOPROTEIN"/>
    <property type="match status" value="1"/>
</dbReference>
<dbReference type="Proteomes" id="UP001439008">
    <property type="component" value="Unassembled WGS sequence"/>
</dbReference>
<evidence type="ECO:0000313" key="2">
    <source>
        <dbReference type="EMBL" id="MES1923268.1"/>
    </source>
</evidence>
<organism evidence="2 3">
    <name type="scientific">Bonamia ostreae</name>
    <dbReference type="NCBI Taxonomy" id="126728"/>
    <lineage>
        <taxon>Eukaryota</taxon>
        <taxon>Sar</taxon>
        <taxon>Rhizaria</taxon>
        <taxon>Endomyxa</taxon>
        <taxon>Ascetosporea</taxon>
        <taxon>Haplosporida</taxon>
        <taxon>Bonamia</taxon>
    </lineage>
</organism>